<keyword evidence="3" id="KW-1185">Reference proteome</keyword>
<evidence type="ECO:0000313" key="2">
    <source>
        <dbReference type="EMBL" id="KZL91801.1"/>
    </source>
</evidence>
<gene>
    <name evidence="2" type="ORF">CLMAG_16070</name>
</gene>
<evidence type="ECO:0000313" key="3">
    <source>
        <dbReference type="Proteomes" id="UP000076603"/>
    </source>
</evidence>
<dbReference type="AlphaFoldDB" id="A0A162SS83"/>
<dbReference type="STRING" id="1121326.CLMAG_16070"/>
<accession>A0A162SS83</accession>
<protein>
    <recommendedName>
        <fullName evidence="1">DUF3786 domain-containing protein</fullName>
    </recommendedName>
</protein>
<sequence>MIDRNSGCIKKTADNVTFVEDNSYDTTLSVFDYLCLSQEERQLSGQWINMQEMAHMIHARLLEGNGDMFAKEAKLFAAHKEELEKACKYFNGKKMSTGDESYILDLFDWVPICF</sequence>
<dbReference type="InterPro" id="IPR024264">
    <property type="entry name" value="DUF3786"/>
</dbReference>
<reference evidence="2 3" key="1">
    <citation type="submission" date="2016-04" db="EMBL/GenBank/DDBJ databases">
        <title>Genome sequence of Clostridium magnum DSM 2767.</title>
        <authorList>
            <person name="Poehlein A."/>
            <person name="Uhlig R."/>
            <person name="Fischer R."/>
            <person name="Bahl H."/>
            <person name="Daniel R."/>
        </authorList>
    </citation>
    <scope>NUCLEOTIDE SEQUENCE [LARGE SCALE GENOMIC DNA]</scope>
    <source>
        <strain evidence="2 3">DSM 2767</strain>
    </source>
</reference>
<feature type="domain" description="DUF3786" evidence="1">
    <location>
        <begin position="9"/>
        <end position="114"/>
    </location>
</feature>
<dbReference type="Pfam" id="PF12654">
    <property type="entry name" value="DUF3786"/>
    <property type="match status" value="1"/>
</dbReference>
<name>A0A162SS83_9CLOT</name>
<evidence type="ECO:0000259" key="1">
    <source>
        <dbReference type="Pfam" id="PF12654"/>
    </source>
</evidence>
<dbReference type="PATRIC" id="fig|1121326.3.peg.1577"/>
<dbReference type="Proteomes" id="UP000076603">
    <property type="component" value="Unassembled WGS sequence"/>
</dbReference>
<comment type="caution">
    <text evidence="2">The sequence shown here is derived from an EMBL/GenBank/DDBJ whole genome shotgun (WGS) entry which is preliminary data.</text>
</comment>
<proteinExistence type="predicted"/>
<organism evidence="2 3">
    <name type="scientific">Clostridium magnum DSM 2767</name>
    <dbReference type="NCBI Taxonomy" id="1121326"/>
    <lineage>
        <taxon>Bacteria</taxon>
        <taxon>Bacillati</taxon>
        <taxon>Bacillota</taxon>
        <taxon>Clostridia</taxon>
        <taxon>Eubacteriales</taxon>
        <taxon>Clostridiaceae</taxon>
        <taxon>Clostridium</taxon>
    </lineage>
</organism>
<dbReference type="EMBL" id="LWAE01000002">
    <property type="protein sequence ID" value="KZL91801.1"/>
    <property type="molecule type" value="Genomic_DNA"/>
</dbReference>